<dbReference type="AlphaFoldDB" id="S7Q5J2"/>
<reference evidence="10 11" key="1">
    <citation type="journal article" date="2012" name="Science">
        <title>The Paleozoic origin of enzymatic lignin decomposition reconstructed from 31 fungal genomes.</title>
        <authorList>
            <person name="Floudas D."/>
            <person name="Binder M."/>
            <person name="Riley R."/>
            <person name="Barry K."/>
            <person name="Blanchette R.A."/>
            <person name="Henrissat B."/>
            <person name="Martinez A.T."/>
            <person name="Otillar R."/>
            <person name="Spatafora J.W."/>
            <person name="Yadav J.S."/>
            <person name="Aerts A."/>
            <person name="Benoit I."/>
            <person name="Boyd A."/>
            <person name="Carlson A."/>
            <person name="Copeland A."/>
            <person name="Coutinho P.M."/>
            <person name="de Vries R.P."/>
            <person name="Ferreira P."/>
            <person name="Findley K."/>
            <person name="Foster B."/>
            <person name="Gaskell J."/>
            <person name="Glotzer D."/>
            <person name="Gorecki P."/>
            <person name="Heitman J."/>
            <person name="Hesse C."/>
            <person name="Hori C."/>
            <person name="Igarashi K."/>
            <person name="Jurgens J.A."/>
            <person name="Kallen N."/>
            <person name="Kersten P."/>
            <person name="Kohler A."/>
            <person name="Kuees U."/>
            <person name="Kumar T.K.A."/>
            <person name="Kuo A."/>
            <person name="LaButti K."/>
            <person name="Larrondo L.F."/>
            <person name="Lindquist E."/>
            <person name="Ling A."/>
            <person name="Lombard V."/>
            <person name="Lucas S."/>
            <person name="Lundell T."/>
            <person name="Martin R."/>
            <person name="McLaughlin D.J."/>
            <person name="Morgenstern I."/>
            <person name="Morin E."/>
            <person name="Murat C."/>
            <person name="Nagy L.G."/>
            <person name="Nolan M."/>
            <person name="Ohm R.A."/>
            <person name="Patyshakuliyeva A."/>
            <person name="Rokas A."/>
            <person name="Ruiz-Duenas F.J."/>
            <person name="Sabat G."/>
            <person name="Salamov A."/>
            <person name="Samejima M."/>
            <person name="Schmutz J."/>
            <person name="Slot J.C."/>
            <person name="St John F."/>
            <person name="Stenlid J."/>
            <person name="Sun H."/>
            <person name="Sun S."/>
            <person name="Syed K."/>
            <person name="Tsang A."/>
            <person name="Wiebenga A."/>
            <person name="Young D."/>
            <person name="Pisabarro A."/>
            <person name="Eastwood D.C."/>
            <person name="Martin F."/>
            <person name="Cullen D."/>
            <person name="Grigoriev I.V."/>
            <person name="Hibbett D.S."/>
        </authorList>
    </citation>
    <scope>NUCLEOTIDE SEQUENCE [LARGE SCALE GENOMIC DNA]</scope>
    <source>
        <strain evidence="10 11">ATCC 11539</strain>
    </source>
</reference>
<accession>S7Q5J2</accession>
<evidence type="ECO:0000256" key="3">
    <source>
        <dbReference type="ARBA" id="ARBA00018596"/>
    </source>
</evidence>
<evidence type="ECO:0000256" key="2">
    <source>
        <dbReference type="ARBA" id="ARBA00007299"/>
    </source>
</evidence>
<dbReference type="GO" id="GO:0005658">
    <property type="term" value="C:alpha DNA polymerase:primase complex"/>
    <property type="evidence" value="ECO:0007669"/>
    <property type="project" value="TreeGrafter"/>
</dbReference>
<dbReference type="EMBL" id="KB469303">
    <property type="protein sequence ID" value="EPQ54753.1"/>
    <property type="molecule type" value="Genomic_DNA"/>
</dbReference>
<dbReference type="Proteomes" id="UP000030669">
    <property type="component" value="Unassembled WGS sequence"/>
</dbReference>
<comment type="subcellular location">
    <subcellularLocation>
        <location evidence="1 6">Nucleus</location>
    </subcellularLocation>
</comment>
<dbReference type="PIRSF" id="PIRSF018300">
    <property type="entry name" value="DNA_pol_alph_2"/>
    <property type="match status" value="1"/>
</dbReference>
<evidence type="ECO:0000256" key="5">
    <source>
        <dbReference type="ARBA" id="ARBA00023242"/>
    </source>
</evidence>
<feature type="domain" description="DNA polymerase alpha/delta/epsilon subunit B" evidence="8">
    <location>
        <begin position="309"/>
        <end position="530"/>
    </location>
</feature>
<dbReference type="InterPro" id="IPR016722">
    <property type="entry name" value="DNA_pol_alpha_bsu"/>
</dbReference>
<dbReference type="PANTHER" id="PTHR23061">
    <property type="entry name" value="DNA POLYMERASE 2 ALPHA 70 KDA SUBUNIT"/>
    <property type="match status" value="1"/>
</dbReference>
<dbReference type="Pfam" id="PF04042">
    <property type="entry name" value="DNA_pol_E_B"/>
    <property type="match status" value="1"/>
</dbReference>
<evidence type="ECO:0000259" key="8">
    <source>
        <dbReference type="Pfam" id="PF04042"/>
    </source>
</evidence>
<dbReference type="GO" id="GO:0006270">
    <property type="term" value="P:DNA replication initiation"/>
    <property type="evidence" value="ECO:0007669"/>
    <property type="project" value="TreeGrafter"/>
</dbReference>
<comment type="similarity">
    <text evidence="2 6">Belongs to the DNA polymerase alpha subunit B family.</text>
</comment>
<name>S7Q5J2_GLOTA</name>
<feature type="region of interest" description="Disordered" evidence="7">
    <location>
        <begin position="103"/>
        <end position="129"/>
    </location>
</feature>
<dbReference type="GeneID" id="19300197"/>
<keyword evidence="4 6" id="KW-0235">DNA replication</keyword>
<evidence type="ECO:0000259" key="9">
    <source>
        <dbReference type="Pfam" id="PF22062"/>
    </source>
</evidence>
<dbReference type="OrthoDB" id="336885at2759"/>
<organism evidence="10 11">
    <name type="scientific">Gloeophyllum trabeum (strain ATCC 11539 / FP-39264 / Madison 617)</name>
    <name type="common">Brown rot fungus</name>
    <dbReference type="NCBI Taxonomy" id="670483"/>
    <lineage>
        <taxon>Eukaryota</taxon>
        <taxon>Fungi</taxon>
        <taxon>Dikarya</taxon>
        <taxon>Basidiomycota</taxon>
        <taxon>Agaricomycotina</taxon>
        <taxon>Agaricomycetes</taxon>
        <taxon>Gloeophyllales</taxon>
        <taxon>Gloeophyllaceae</taxon>
        <taxon>Gloeophyllum</taxon>
    </lineage>
</organism>
<dbReference type="OMA" id="PFLDIEH"/>
<evidence type="ECO:0000313" key="11">
    <source>
        <dbReference type="Proteomes" id="UP000030669"/>
    </source>
</evidence>
<dbReference type="KEGG" id="gtr:GLOTRDRAFT_116543"/>
<feature type="domain" description="DNA polymerase alpha subunit B OB" evidence="9">
    <location>
        <begin position="166"/>
        <end position="286"/>
    </location>
</feature>
<protein>
    <recommendedName>
        <fullName evidence="3 6">DNA polymerase alpha subunit B</fullName>
    </recommendedName>
</protein>
<dbReference type="RefSeq" id="XP_007867005.1">
    <property type="nucleotide sequence ID" value="XM_007868814.1"/>
</dbReference>
<keyword evidence="11" id="KW-1185">Reference proteome</keyword>
<dbReference type="STRING" id="670483.S7Q5J2"/>
<dbReference type="InterPro" id="IPR007185">
    <property type="entry name" value="DNA_pol_a/d/e_bsu"/>
</dbReference>
<dbReference type="PANTHER" id="PTHR23061:SF12">
    <property type="entry name" value="DNA POLYMERASE ALPHA SUBUNIT B"/>
    <property type="match status" value="1"/>
</dbReference>
<sequence length="575" mass="62554">MAIDFSSSTELRIELLQYFQHNELAEEDLLSECIKLCQNFHITPENVYYKWEALNFNTGRSVNLFTMDSVNQIKAAIQQDLAKEQAKKARAQLSGRMTRGRAPVLGLPGRMGTPVKRSTVGGAQSSGAGASVAGPSKVKFVGPSSDPAAVKKRAYRYMYEKISERSEVLDDRIDDFAELIRTYYSISEFGDPGSSTDEETTIVGRIVPDAESLSTKLNDASVVLETSKMLGSGARVPLRFDPSLKITASPSGGELAGIGLFPGAIVAMRGRNGGGGYFLVTEILNLPPLRTRPVDEASETSGGDDPGSVFIACGPYTPDTDLGYKPWTDLLKKIKAKKPDVLILLGPFISTDHPYIRQGLASSPPAELFRDTFLAPLAEFLASAPGSAVVLVPSVKDIISDHAVFPQAELPASLMSDPRIHLAPNPARFSLNGITFGASTVDVLFHLRKEEYFKRSLTPVDQPQDAMSSLCRHVLQQHSFYPIFPAPHELAHDVNLDVSHSAGLALDAECAEAAAPDVLILPSRLKHFSKVVEDTVAINPTFLTKGIYAEMRLPARRTAGLKDEILKRNVMKLEE</sequence>
<keyword evidence="5 6" id="KW-0539">Nucleus</keyword>
<dbReference type="eggNOG" id="KOG1625">
    <property type="taxonomic scope" value="Eukaryota"/>
</dbReference>
<comment type="function">
    <text evidence="6">Accessory subunit of the DNA polymerase alpha complex (also known as the alpha DNA polymerase-primase complex) which plays an essential role in the initiation of DNA synthesis.</text>
</comment>
<dbReference type="GO" id="GO:0003677">
    <property type="term" value="F:DNA binding"/>
    <property type="evidence" value="ECO:0007669"/>
    <property type="project" value="InterPro"/>
</dbReference>
<evidence type="ECO:0000256" key="1">
    <source>
        <dbReference type="ARBA" id="ARBA00004123"/>
    </source>
</evidence>
<dbReference type="Gene3D" id="3.60.21.60">
    <property type="match status" value="1"/>
</dbReference>
<dbReference type="HOGENOM" id="CLU_014923_2_1_1"/>
<evidence type="ECO:0000313" key="10">
    <source>
        <dbReference type="EMBL" id="EPQ54753.1"/>
    </source>
</evidence>
<evidence type="ECO:0000256" key="4">
    <source>
        <dbReference type="ARBA" id="ARBA00022705"/>
    </source>
</evidence>
<proteinExistence type="inferred from homology"/>
<gene>
    <name evidence="10" type="ORF">GLOTRDRAFT_116543</name>
</gene>
<evidence type="ECO:0000256" key="7">
    <source>
        <dbReference type="SAM" id="MobiDB-lite"/>
    </source>
</evidence>
<evidence type="ECO:0000256" key="6">
    <source>
        <dbReference type="PIRNR" id="PIRNR018300"/>
    </source>
</evidence>
<dbReference type="InterPro" id="IPR054300">
    <property type="entry name" value="OB_DPOA2"/>
</dbReference>
<dbReference type="Pfam" id="PF22062">
    <property type="entry name" value="OB_DPOA2"/>
    <property type="match status" value="1"/>
</dbReference>